<dbReference type="Gene3D" id="3.40.50.720">
    <property type="entry name" value="NAD(P)-binding Rossmann-like Domain"/>
    <property type="match status" value="1"/>
</dbReference>
<feature type="region of interest" description="Disordered" evidence="1">
    <location>
        <begin position="283"/>
        <end position="308"/>
    </location>
</feature>
<keyword evidence="4" id="KW-1185">Reference proteome</keyword>
<feature type="domain" description="NAD(P)-binding" evidence="2">
    <location>
        <begin position="7"/>
        <end position="184"/>
    </location>
</feature>
<gene>
    <name evidence="3" type="ORF">SLNWT_4512</name>
</gene>
<dbReference type="Pfam" id="PF13460">
    <property type="entry name" value="NAD_binding_10"/>
    <property type="match status" value="1"/>
</dbReference>
<dbReference type="InterPro" id="IPR016040">
    <property type="entry name" value="NAD(P)-bd_dom"/>
</dbReference>
<accession>A0A0B5EQ52</accession>
<dbReference type="Gene3D" id="3.90.25.10">
    <property type="entry name" value="UDP-galactose 4-epimerase, domain 1"/>
    <property type="match status" value="1"/>
</dbReference>
<sequence>MSLVVTGATGRFGRHVIEALSARVPAEGIAAVVRDRARAADLRARGIDVRLADYDRPDTLKGAFAAGDRVLFVSGNEAGRRVPQHRAVVEAARHAGVALLAYTGVLGGPKADFLLAAEHKATEQAILESSLPYVFLRNGWYHENYTENLAPVLRQGYVMASAGDGRVASAARADYAAAAAAVLTGEGHEGRAYELSGDTAWSFPEFAAEVARQSGREVGYRDLSPQEHLRMLAEHGVPEQLSEVLVDVDGAVKRGLLSATTGELAQLIGRPTTPLSAAVAASLDGRAATGSTPSRHGSPEPEVPAARG</sequence>
<dbReference type="InterPro" id="IPR036291">
    <property type="entry name" value="NAD(P)-bd_dom_sf"/>
</dbReference>
<dbReference type="KEGG" id="sals:SLNWT_4512"/>
<dbReference type="Proteomes" id="UP000031523">
    <property type="component" value="Chromosome"/>
</dbReference>
<name>A0A0B5EQ52_STRA4</name>
<dbReference type="InterPro" id="IPR052718">
    <property type="entry name" value="NmrA-type_oxidoreductase"/>
</dbReference>
<protein>
    <recommendedName>
        <fullName evidence="2">NAD(P)-binding domain-containing protein</fullName>
    </recommendedName>
</protein>
<dbReference type="AlphaFoldDB" id="A0A0B5EQ52"/>
<proteinExistence type="predicted"/>
<evidence type="ECO:0000256" key="1">
    <source>
        <dbReference type="SAM" id="MobiDB-lite"/>
    </source>
</evidence>
<organism evidence="3 4">
    <name type="scientific">Streptomyces albus (strain ATCC 21838 / DSM 41398 / FERM P-419 / JCM 4703 / NBRC 107858)</name>
    <dbReference type="NCBI Taxonomy" id="1081613"/>
    <lineage>
        <taxon>Bacteria</taxon>
        <taxon>Bacillati</taxon>
        <taxon>Actinomycetota</taxon>
        <taxon>Actinomycetes</taxon>
        <taxon>Kitasatosporales</taxon>
        <taxon>Streptomycetaceae</taxon>
        <taxon>Streptomyces</taxon>
    </lineage>
</organism>
<dbReference type="EMBL" id="CP010519">
    <property type="protein sequence ID" value="AJE84888.1"/>
    <property type="molecule type" value="Genomic_DNA"/>
</dbReference>
<evidence type="ECO:0000259" key="2">
    <source>
        <dbReference type="Pfam" id="PF13460"/>
    </source>
</evidence>
<dbReference type="PANTHER" id="PTHR47129:SF1">
    <property type="entry name" value="NMRA-LIKE DOMAIN-CONTAINING PROTEIN"/>
    <property type="match status" value="1"/>
</dbReference>
<dbReference type="SUPFAM" id="SSF51735">
    <property type="entry name" value="NAD(P)-binding Rossmann-fold domains"/>
    <property type="match status" value="1"/>
</dbReference>
<dbReference type="PANTHER" id="PTHR47129">
    <property type="entry name" value="QUINONE OXIDOREDUCTASE 2"/>
    <property type="match status" value="1"/>
</dbReference>
<reference evidence="3 4" key="1">
    <citation type="submission" date="2015-01" db="EMBL/GenBank/DDBJ databases">
        <title>Enhanced salinomycin production by adjusting the supply of polyketide extender units in Streptomyce albus DSM 41398.</title>
        <authorList>
            <person name="Lu C."/>
        </authorList>
    </citation>
    <scope>NUCLEOTIDE SEQUENCE [LARGE SCALE GENOMIC DNA]</scope>
    <source>
        <strain evidence="4">ATCC 21838 / DSM 41398 / FERM P-419 / JCM 4703 / NBRC 107858</strain>
    </source>
</reference>
<evidence type="ECO:0000313" key="3">
    <source>
        <dbReference type="EMBL" id="AJE84888.1"/>
    </source>
</evidence>
<evidence type="ECO:0000313" key="4">
    <source>
        <dbReference type="Proteomes" id="UP000031523"/>
    </source>
</evidence>